<evidence type="ECO:0000256" key="2">
    <source>
        <dbReference type="ARBA" id="ARBA00022679"/>
    </source>
</evidence>
<dbReference type="SUPFAM" id="SSF53613">
    <property type="entry name" value="Ribokinase-like"/>
    <property type="match status" value="1"/>
</dbReference>
<name>A0A354M0W5_9BACT</name>
<dbReference type="CDD" id="cd01166">
    <property type="entry name" value="KdgK"/>
    <property type="match status" value="1"/>
</dbReference>
<dbReference type="AlphaFoldDB" id="A0A354M0W5"/>
<dbReference type="PANTHER" id="PTHR43320:SF2">
    <property type="entry name" value="2-DEHYDRO-3-DEOXYGLUCONOKINASE_2-DEHYDRO-3-DEOXYGALACTONOKINASE"/>
    <property type="match status" value="1"/>
</dbReference>
<dbReference type="Proteomes" id="UP000262954">
    <property type="component" value="Unassembled WGS sequence"/>
</dbReference>
<keyword evidence="2" id="KW-0808">Transferase</keyword>
<accession>A0A354M0W5</accession>
<comment type="caution">
    <text evidence="5">The sequence shown here is derived from an EMBL/GenBank/DDBJ whole genome shotgun (WGS) entry which is preliminary data.</text>
</comment>
<evidence type="ECO:0000256" key="3">
    <source>
        <dbReference type="ARBA" id="ARBA00022777"/>
    </source>
</evidence>
<evidence type="ECO:0000313" key="6">
    <source>
        <dbReference type="Proteomes" id="UP000262954"/>
    </source>
</evidence>
<proteinExistence type="inferred from homology"/>
<dbReference type="RefSeq" id="WP_009317630.1">
    <property type="nucleotide sequence ID" value="NZ_CABKQP010000002.1"/>
</dbReference>
<dbReference type="Pfam" id="PF00294">
    <property type="entry name" value="PfkB"/>
    <property type="match status" value="1"/>
</dbReference>
<keyword evidence="3 5" id="KW-0418">Kinase</keyword>
<gene>
    <name evidence="5" type="ORF">DDY73_04055</name>
</gene>
<sequence>MSKKVVTFGEIMLRLATPGYQRFSQATEFTATFGGGEANVSVSLANYGMESEFVTRLPQNDIARSCEMDLHKHGVKTDHVIYGGDRLGIYFLETGAVARASKVVYDRAHSAIAEIKPGMIDWDEVLKGADWFHWTGITPALSQGAADACLEAIQAANRLGVTVSCDLNYRKNLWKYGKQASEIMPELVAGCDVILGNEEDAEKVFGIKPEGFDVAQTNGEVNAAEFESVCTQLMKRFPRAQKVIITLRGSINANHNTWGGVLYSGGKLYQSPRYDITHIVDRVGGGDSFMGGLIYGLLTYTGDDQKALNFAVAASCLKHTIYGDFNLVTVEEVEKLMSGDASGRVSR</sequence>
<dbReference type="PANTHER" id="PTHR43320">
    <property type="entry name" value="SUGAR KINASE"/>
    <property type="match status" value="1"/>
</dbReference>
<dbReference type="InterPro" id="IPR052700">
    <property type="entry name" value="Carb_kinase_PfkB-like"/>
</dbReference>
<protein>
    <submittedName>
        <fullName evidence="5">Sugar kinase</fullName>
    </submittedName>
</protein>
<dbReference type="GO" id="GO:0016301">
    <property type="term" value="F:kinase activity"/>
    <property type="evidence" value="ECO:0007669"/>
    <property type="project" value="UniProtKB-KW"/>
</dbReference>
<organism evidence="5 6">
    <name type="scientific">Coprobacter fastidiosus</name>
    <dbReference type="NCBI Taxonomy" id="1099853"/>
    <lineage>
        <taxon>Bacteria</taxon>
        <taxon>Pseudomonadati</taxon>
        <taxon>Bacteroidota</taxon>
        <taxon>Bacteroidia</taxon>
        <taxon>Bacteroidales</taxon>
        <taxon>Barnesiellaceae</taxon>
        <taxon>Coprobacter</taxon>
    </lineage>
</organism>
<dbReference type="InterPro" id="IPR029056">
    <property type="entry name" value="Ribokinase-like"/>
</dbReference>
<comment type="similarity">
    <text evidence="1">Belongs to the carbohydrate kinase PfkB family.</text>
</comment>
<reference evidence="5 6" key="1">
    <citation type="journal article" date="2018" name="Nat. Biotechnol.">
        <title>A standardized bacterial taxonomy based on genome phylogeny substantially revises the tree of life.</title>
        <authorList>
            <person name="Parks D.H."/>
            <person name="Chuvochina M."/>
            <person name="Waite D.W."/>
            <person name="Rinke C."/>
            <person name="Skarshewski A."/>
            <person name="Chaumeil P.A."/>
            <person name="Hugenholtz P."/>
        </authorList>
    </citation>
    <scope>NUCLEOTIDE SEQUENCE [LARGE SCALE GENOMIC DNA]</scope>
    <source>
        <strain evidence="5">UBA11482</strain>
    </source>
</reference>
<evidence type="ECO:0000259" key="4">
    <source>
        <dbReference type="Pfam" id="PF00294"/>
    </source>
</evidence>
<feature type="domain" description="Carbohydrate kinase PfkB" evidence="4">
    <location>
        <begin position="3"/>
        <end position="318"/>
    </location>
</feature>
<evidence type="ECO:0000256" key="1">
    <source>
        <dbReference type="ARBA" id="ARBA00010688"/>
    </source>
</evidence>
<dbReference type="InterPro" id="IPR011611">
    <property type="entry name" value="PfkB_dom"/>
</dbReference>
<dbReference type="Gene3D" id="3.40.1190.20">
    <property type="match status" value="1"/>
</dbReference>
<evidence type="ECO:0000313" key="5">
    <source>
        <dbReference type="EMBL" id="HBJ08154.1"/>
    </source>
</evidence>
<dbReference type="EMBL" id="DNWC01000055">
    <property type="protein sequence ID" value="HBJ08154.1"/>
    <property type="molecule type" value="Genomic_DNA"/>
</dbReference>